<gene>
    <name evidence="1" type="ORF">ACOC_LOCUS8919</name>
</gene>
<dbReference type="Proteomes" id="UP000267027">
    <property type="component" value="Unassembled WGS sequence"/>
</dbReference>
<protein>
    <submittedName>
        <fullName evidence="3">SGNH domain-containing protein</fullName>
    </submittedName>
</protein>
<accession>A0A0R3PT58</accession>
<reference evidence="1 2" key="2">
    <citation type="submission" date="2018-11" db="EMBL/GenBank/DDBJ databases">
        <authorList>
            <consortium name="Pathogen Informatics"/>
        </authorList>
    </citation>
    <scope>NUCLEOTIDE SEQUENCE [LARGE SCALE GENOMIC DNA]</scope>
    <source>
        <strain evidence="1 2">Costa Rica</strain>
    </source>
</reference>
<evidence type="ECO:0000313" key="1">
    <source>
        <dbReference type="EMBL" id="VDM60504.1"/>
    </source>
</evidence>
<proteinExistence type="predicted"/>
<evidence type="ECO:0000313" key="3">
    <source>
        <dbReference type="WBParaSite" id="ACOC_0000891801-mRNA-1"/>
    </source>
</evidence>
<keyword evidence="2" id="KW-1185">Reference proteome</keyword>
<evidence type="ECO:0000313" key="2">
    <source>
        <dbReference type="Proteomes" id="UP000267027"/>
    </source>
</evidence>
<dbReference type="WBParaSite" id="ACOC_0000891801-mRNA-1">
    <property type="protein sequence ID" value="ACOC_0000891801-mRNA-1"/>
    <property type="gene ID" value="ACOC_0000891801"/>
</dbReference>
<reference evidence="3" key="1">
    <citation type="submission" date="2017-02" db="UniProtKB">
        <authorList>
            <consortium name="WormBaseParasite"/>
        </authorList>
    </citation>
    <scope>IDENTIFICATION</scope>
</reference>
<dbReference type="EMBL" id="UYYA01004223">
    <property type="protein sequence ID" value="VDM60504.1"/>
    <property type="molecule type" value="Genomic_DNA"/>
</dbReference>
<sequence length="93" mass="10558">MSFINQTLNLALTRSIIEQAVGSCGKCSAIDYTQVFTVNNTYQSFDERTLLAYVNSKLHFTPYGLHRLRPFYKQICDKISYSGIISPELNAVE</sequence>
<organism evidence="3">
    <name type="scientific">Angiostrongylus costaricensis</name>
    <name type="common">Nematode worm</name>
    <dbReference type="NCBI Taxonomy" id="334426"/>
    <lineage>
        <taxon>Eukaryota</taxon>
        <taxon>Metazoa</taxon>
        <taxon>Ecdysozoa</taxon>
        <taxon>Nematoda</taxon>
        <taxon>Chromadorea</taxon>
        <taxon>Rhabditida</taxon>
        <taxon>Rhabditina</taxon>
        <taxon>Rhabditomorpha</taxon>
        <taxon>Strongyloidea</taxon>
        <taxon>Metastrongylidae</taxon>
        <taxon>Angiostrongylus</taxon>
    </lineage>
</organism>
<dbReference type="AlphaFoldDB" id="A0A0R3PT58"/>
<name>A0A0R3PT58_ANGCS</name>
<dbReference type="OrthoDB" id="5825384at2759"/>